<feature type="domain" description="PDZ" evidence="2">
    <location>
        <begin position="455"/>
        <end position="542"/>
    </location>
</feature>
<feature type="compositionally biased region" description="Basic and acidic residues" evidence="1">
    <location>
        <begin position="1452"/>
        <end position="1461"/>
    </location>
</feature>
<evidence type="ECO:0000259" key="2">
    <source>
        <dbReference type="PROSITE" id="PS50106"/>
    </source>
</evidence>
<feature type="domain" description="PDZ" evidence="2">
    <location>
        <begin position="1257"/>
        <end position="1337"/>
    </location>
</feature>
<feature type="domain" description="PDZ" evidence="2">
    <location>
        <begin position="1159"/>
        <end position="1242"/>
    </location>
</feature>
<feature type="compositionally biased region" description="Polar residues" evidence="1">
    <location>
        <begin position="748"/>
        <end position="763"/>
    </location>
</feature>
<organism evidence="4 5">
    <name type="scientific">Helobdella robusta</name>
    <name type="common">Californian leech</name>
    <dbReference type="NCBI Taxonomy" id="6412"/>
    <lineage>
        <taxon>Eukaryota</taxon>
        <taxon>Metazoa</taxon>
        <taxon>Spiralia</taxon>
        <taxon>Lophotrochozoa</taxon>
        <taxon>Annelida</taxon>
        <taxon>Clitellata</taxon>
        <taxon>Hirudinea</taxon>
        <taxon>Rhynchobdellida</taxon>
        <taxon>Glossiphoniidae</taxon>
        <taxon>Helobdella</taxon>
    </lineage>
</organism>
<feature type="domain" description="PDZ" evidence="2">
    <location>
        <begin position="1493"/>
        <end position="1574"/>
    </location>
</feature>
<feature type="compositionally biased region" description="Low complexity" evidence="1">
    <location>
        <begin position="694"/>
        <end position="710"/>
    </location>
</feature>
<dbReference type="RefSeq" id="XP_009029062.1">
    <property type="nucleotide sequence ID" value="XM_009030814.1"/>
</dbReference>
<feature type="region of interest" description="Disordered" evidence="1">
    <location>
        <begin position="1452"/>
        <end position="1487"/>
    </location>
</feature>
<dbReference type="eggNOG" id="KOG3528">
    <property type="taxonomic scope" value="Eukaryota"/>
</dbReference>
<feature type="region of interest" description="Disordered" evidence="1">
    <location>
        <begin position="664"/>
        <end position="710"/>
    </location>
</feature>
<dbReference type="CTD" id="20211318"/>
<dbReference type="STRING" id="6412.T1FR71"/>
<dbReference type="CDD" id="cd06672">
    <property type="entry name" value="PDZ8_MUPP1-PDZ7_PATJ-PDZ2_INAD-like"/>
    <property type="match status" value="1"/>
</dbReference>
<evidence type="ECO:0000256" key="1">
    <source>
        <dbReference type="SAM" id="MobiDB-lite"/>
    </source>
</evidence>
<feature type="domain" description="PDZ" evidence="2">
    <location>
        <begin position="831"/>
        <end position="915"/>
    </location>
</feature>
<dbReference type="PROSITE" id="PS50106">
    <property type="entry name" value="PDZ"/>
    <property type="match status" value="8"/>
</dbReference>
<feature type="compositionally biased region" description="Low complexity" evidence="1">
    <location>
        <begin position="664"/>
        <end position="674"/>
    </location>
</feature>
<feature type="domain" description="PDZ" evidence="2">
    <location>
        <begin position="79"/>
        <end position="188"/>
    </location>
</feature>
<protein>
    <recommendedName>
        <fullName evidence="2">PDZ domain-containing protein</fullName>
    </recommendedName>
</protein>
<dbReference type="InParanoid" id="T1FR71"/>
<feature type="compositionally biased region" description="Pro residues" evidence="1">
    <location>
        <begin position="675"/>
        <end position="685"/>
    </location>
</feature>
<feature type="region of interest" description="Disordered" evidence="1">
    <location>
        <begin position="104"/>
        <end position="125"/>
    </location>
</feature>
<feature type="region of interest" description="Disordered" evidence="1">
    <location>
        <begin position="724"/>
        <end position="816"/>
    </location>
</feature>
<feature type="compositionally biased region" description="Acidic residues" evidence="1">
    <location>
        <begin position="110"/>
        <end position="120"/>
    </location>
</feature>
<dbReference type="SUPFAM" id="SSF50156">
    <property type="entry name" value="PDZ domain-like"/>
    <property type="match status" value="8"/>
</dbReference>
<dbReference type="SMART" id="SM00228">
    <property type="entry name" value="PDZ"/>
    <property type="match status" value="8"/>
</dbReference>
<dbReference type="InterPro" id="IPR001478">
    <property type="entry name" value="PDZ"/>
</dbReference>
<feature type="compositionally biased region" description="Low complexity" evidence="1">
    <location>
        <begin position="732"/>
        <end position="747"/>
    </location>
</feature>
<dbReference type="PANTHER" id="PTHR19964">
    <property type="entry name" value="MULTIPLE PDZ DOMAIN PROTEIN"/>
    <property type="match status" value="1"/>
</dbReference>
<feature type="compositionally biased region" description="Low complexity" evidence="1">
    <location>
        <begin position="764"/>
        <end position="816"/>
    </location>
</feature>
<evidence type="ECO:0000313" key="5">
    <source>
        <dbReference type="Proteomes" id="UP000015101"/>
    </source>
</evidence>
<reference evidence="4" key="3">
    <citation type="submission" date="2015-06" db="UniProtKB">
        <authorList>
            <consortium name="EnsemblMetazoa"/>
        </authorList>
    </citation>
    <scope>IDENTIFICATION</scope>
</reference>
<feature type="compositionally biased region" description="Basic and acidic residues" evidence="1">
    <location>
        <begin position="1473"/>
        <end position="1487"/>
    </location>
</feature>
<dbReference type="EnsemblMetazoa" id="HelroT189608">
    <property type="protein sequence ID" value="HelroP189608"/>
    <property type="gene ID" value="HelroG189608"/>
</dbReference>
<gene>
    <name evidence="4" type="primary">20211318</name>
    <name evidence="3" type="ORF">HELRODRAFT_189608</name>
</gene>
<dbReference type="EMBL" id="KB097639">
    <property type="protein sequence ID" value="ESN92761.1"/>
    <property type="molecule type" value="Genomic_DNA"/>
</dbReference>
<dbReference type="OMA" id="HEETVEM"/>
<feature type="domain" description="PDZ" evidence="2">
    <location>
        <begin position="939"/>
        <end position="1011"/>
    </location>
</feature>
<dbReference type="EMBL" id="AMQM01001864">
    <property type="status" value="NOT_ANNOTATED_CDS"/>
    <property type="molecule type" value="Genomic_DNA"/>
</dbReference>
<dbReference type="GeneID" id="20211318"/>
<reference evidence="5" key="1">
    <citation type="submission" date="2012-12" db="EMBL/GenBank/DDBJ databases">
        <authorList>
            <person name="Hellsten U."/>
            <person name="Grimwood J."/>
            <person name="Chapman J.A."/>
            <person name="Shapiro H."/>
            <person name="Aerts A."/>
            <person name="Otillar R.P."/>
            <person name="Terry A.Y."/>
            <person name="Boore J.L."/>
            <person name="Simakov O."/>
            <person name="Marletaz F."/>
            <person name="Cho S.-J."/>
            <person name="Edsinger-Gonzales E."/>
            <person name="Havlak P."/>
            <person name="Kuo D.-H."/>
            <person name="Larsson T."/>
            <person name="Lv J."/>
            <person name="Arendt D."/>
            <person name="Savage R."/>
            <person name="Osoegawa K."/>
            <person name="de Jong P."/>
            <person name="Lindberg D.R."/>
            <person name="Seaver E.C."/>
            <person name="Weisblat D.A."/>
            <person name="Putnam N.H."/>
            <person name="Grigoriev I.V."/>
            <person name="Rokhsar D.S."/>
        </authorList>
    </citation>
    <scope>NUCLEOTIDE SEQUENCE</scope>
</reference>
<dbReference type="HOGENOM" id="CLU_245387_0_0_1"/>
<name>T1FR71_HELRO</name>
<dbReference type="InterPro" id="IPR051342">
    <property type="entry name" value="PDZ_scaffold"/>
</dbReference>
<keyword evidence="5" id="KW-1185">Reference proteome</keyword>
<dbReference type="InterPro" id="IPR036034">
    <property type="entry name" value="PDZ_sf"/>
</dbReference>
<dbReference type="CDD" id="cd06676">
    <property type="entry name" value="PDZ13_MUPP1-like"/>
    <property type="match status" value="1"/>
</dbReference>
<proteinExistence type="predicted"/>
<accession>T1FR71</accession>
<sequence length="1574" mass="171012">MHNLDYEQAVEVFKNTGQVVRLKMERNFLPNFNSNNNVCVVCTTGLLKNYISHDQQEDTIKELQTFWKSQVGSNYDIIVAKIMKQSDSSSLGIGLDTRTIKNIKQKNNDDDNNNDDDDGGGDGGSDTYRHYLVNINPDGVVARQGCLKEGDLLLQVDQYALFDMPHAQVVHILKNLSQFVVMVCGRLSLDGADDDVADADDDYGRPVQDEATKLNASNSLKSDDIKIPFALKNNYIVGSGTTSTETFNPANMKNRSKPLKPVLLATALNAHGTTTSTSTIISETNSSNLTTQFTQSSTTNFHNLTTTTSTSADATQSASPASKDVATEDEVWDSFEQLALISNAGPHINEDILNRVALSNGFVNSNNFETVNGYIEKSAYHEDMSQPISTTRATADVRNNITANNQPASDGVASSDMGNKTNSNFNTNVIRRKSLSDPQTFSNLFRNGWSDQPVYVDLLKEDRGLGFSVFHYSSPKNGEALLTNGQAKTNDEIESLILIRSLVAGGAAEVDGRLQPGDQLISVNNTPILRSNLEVALTALKQVPRGLIRIGVLKPLKFEDDQCMKFGDEILKEKMVENDVGIDITSLMISPIKDTLLSNSPTTVETTKLSPTIATTNSSFKTQNLPHDQPVNLLFYPTATTVFSKPIATASATLLVDNNITISSSNSNSTNSPPTKTPPAIPPKPTVRKYSPVSTSAATYPTTSLTTTTSTSFATATNTTATIVKPARSKHSSVSSLNSSAVSSTGSMQTEQNLPTSVTISTETPLKSSSSKLAPSTPTTPPTTSTSTTPTTTTSTTTTSTTISPPRTTARTSTAATAATAAALKHLEKRLVDVQKRPGQSLGITIVGGRSIGGLHDGVYVKNVNEKGTAYKRLKTGDHILEVNGMNCRDASHEETVEMIKNASSPVWFLVENDNFETFLEIPGPIQQKYGHLKGTLHSINIVLESPGSSLGLILAGNKNLDQMNTFVAAIQKESAAENDGRLQPGDELLEINGHVVHERSHLNASYIIKSISSPDINIVFLRSPENKEKMALNPKSPLLQSKILDKPRLSLGNIGKENVDDSSMLLKVKKEDIKKAKSSEYLHVPGVLPFTIPPLLSASESSHHSFTTLATSSNESLNARRGSNDFVNANASVGSRRGSRVSLTNELEDLKQYDNLETIELSRENNELGISIIGGSDTLLGAIVVNDIYKNGAADKDGRLKVGDTILKVNGTNTELVTREMAMTLLRQGPGKVVLMVSHFKGNDQAIKDEYYDYLKIDLHKKPGQSIGITIIGKHQDSDVHICDLVKGGLAEADGRLKPGDQILMINKQTFKGQAAAAELLKTAKGITLLDVRRLKNDKSSSRLSDSGSNIPDKLARRHPNANLINVKLTRFERGLIMLDLESEELGAFEQGFQQTSIKNISGHEATSRRFHVNDYILSVNEQTTDCMSASDVIRCIQGAHDDVTLEVLRESTQKQDTKKSKQAFGFHHANYNRERPGSDGRQNNAEDRIKIVTLDRGADGYGFTIVGGSEKNLPIYVKNIFEGGPAHRDGRLKKGDILAAVNGESLHGLKHHEALNLLKLQNKTIILMVIER</sequence>
<feature type="domain" description="PDZ" evidence="2">
    <location>
        <begin position="1367"/>
        <end position="1453"/>
    </location>
</feature>
<dbReference type="OrthoDB" id="6022711at2759"/>
<evidence type="ECO:0000313" key="4">
    <source>
        <dbReference type="EnsemblMetazoa" id="HelroP189608"/>
    </source>
</evidence>
<dbReference type="Gene3D" id="2.30.42.10">
    <property type="match status" value="8"/>
</dbReference>
<dbReference type="Proteomes" id="UP000015101">
    <property type="component" value="Unassembled WGS sequence"/>
</dbReference>
<dbReference type="KEGG" id="hro:HELRODRAFT_189608"/>
<dbReference type="Pfam" id="PF00595">
    <property type="entry name" value="PDZ"/>
    <property type="match status" value="6"/>
</dbReference>
<evidence type="ECO:0000313" key="3">
    <source>
        <dbReference type="EMBL" id="ESN92761.1"/>
    </source>
</evidence>
<dbReference type="CDD" id="cd06671">
    <property type="entry name" value="PDZ7_MUPP1-PD6_PATJ-like"/>
    <property type="match status" value="1"/>
</dbReference>
<reference evidence="3 5" key="2">
    <citation type="journal article" date="2013" name="Nature">
        <title>Insights into bilaterian evolution from three spiralian genomes.</title>
        <authorList>
            <person name="Simakov O."/>
            <person name="Marletaz F."/>
            <person name="Cho S.J."/>
            <person name="Edsinger-Gonzales E."/>
            <person name="Havlak P."/>
            <person name="Hellsten U."/>
            <person name="Kuo D.H."/>
            <person name="Larsson T."/>
            <person name="Lv J."/>
            <person name="Arendt D."/>
            <person name="Savage R."/>
            <person name="Osoegawa K."/>
            <person name="de Jong P."/>
            <person name="Grimwood J."/>
            <person name="Chapman J.A."/>
            <person name="Shapiro H."/>
            <person name="Aerts A."/>
            <person name="Otillar R.P."/>
            <person name="Terry A.Y."/>
            <person name="Boore J.L."/>
            <person name="Grigoriev I.V."/>
            <person name="Lindberg D.R."/>
            <person name="Seaver E.C."/>
            <person name="Weisblat D.A."/>
            <person name="Putnam N.H."/>
            <person name="Rokhsar D.S."/>
        </authorList>
    </citation>
    <scope>NUCLEOTIDE SEQUENCE</scope>
</reference>
<dbReference type="PANTHER" id="PTHR19964:SF92">
    <property type="entry name" value="PATJ HOMOLOG"/>
    <property type="match status" value="1"/>
</dbReference>